<keyword evidence="3" id="KW-1185">Reference proteome</keyword>
<reference evidence="2 3" key="1">
    <citation type="journal article" date="2016" name="Stand. Genomic Sci.">
        <title>Complete genome sequence of the Antarctic Halorubrum lacusprofundi type strain ACAM 34.</title>
        <authorList>
            <person name="Anderson I.J."/>
            <person name="DasSarma P."/>
            <person name="Lucas S."/>
            <person name="Copeland A."/>
            <person name="Lapidus A."/>
            <person name="Del Rio T.G."/>
            <person name="Tice H."/>
            <person name="Dalin E."/>
            <person name="Bruce D.C."/>
            <person name="Goodwin L."/>
            <person name="Pitluck S."/>
            <person name="Sims D."/>
            <person name="Brettin T.S."/>
            <person name="Detter J.C."/>
            <person name="Han C.S."/>
            <person name="Larimer F."/>
            <person name="Hauser L."/>
            <person name="Land M."/>
            <person name="Ivanova N."/>
            <person name="Richardson P."/>
            <person name="Cavicchioli R."/>
            <person name="DasSarma S."/>
            <person name="Woese C.R."/>
            <person name="Kyrpides N.C."/>
        </authorList>
    </citation>
    <scope>NUCLEOTIDE SEQUENCE [LARGE SCALE GENOMIC DNA]</scope>
    <source>
        <strain evidence="3">ATCC 49239 / DSM 5036 / JCM 8891 / ACAM 34</strain>
    </source>
</reference>
<feature type="transmembrane region" description="Helical" evidence="1">
    <location>
        <begin position="14"/>
        <end position="40"/>
    </location>
</feature>
<organism evidence="2 3">
    <name type="scientific">Halorubrum lacusprofundi (strain ATCC 49239 / DSM 5036 / JCM 8891 / ACAM 34)</name>
    <dbReference type="NCBI Taxonomy" id="416348"/>
    <lineage>
        <taxon>Archaea</taxon>
        <taxon>Methanobacteriati</taxon>
        <taxon>Methanobacteriota</taxon>
        <taxon>Stenosarchaea group</taxon>
        <taxon>Halobacteria</taxon>
        <taxon>Halobacteriales</taxon>
        <taxon>Haloferacaceae</taxon>
        <taxon>Halorubrum</taxon>
    </lineage>
</organism>
<keyword evidence="1" id="KW-0812">Transmembrane</keyword>
<dbReference type="HOGENOM" id="CLU_2597581_0_0_2"/>
<keyword evidence="1" id="KW-1133">Transmembrane helix</keyword>
<gene>
    <name evidence="2" type="ordered locus">Hlac_2021</name>
</gene>
<dbReference type="GeneID" id="7402040"/>
<evidence type="ECO:0000313" key="3">
    <source>
        <dbReference type="Proteomes" id="UP000000740"/>
    </source>
</evidence>
<keyword evidence="1" id="KW-0472">Membrane</keyword>
<name>B9LQH8_HALLT</name>
<protein>
    <submittedName>
        <fullName evidence="2">Uncharacterized protein</fullName>
    </submittedName>
</protein>
<dbReference type="Proteomes" id="UP000000740">
    <property type="component" value="Chromosome 1"/>
</dbReference>
<dbReference type="RefSeq" id="WP_015910724.1">
    <property type="nucleotide sequence ID" value="NC_012029.1"/>
</dbReference>
<dbReference type="AlphaFoldDB" id="B9LQH8"/>
<dbReference type="KEGG" id="hla:Hlac_2021"/>
<accession>B9LQH8</accession>
<proteinExistence type="predicted"/>
<sequence length="79" mass="8399">MDPPPTGRKRLRHAFLAGVSVTAPSAITLAALGVVFNAVYDHLHAFSSEILPVLQPVTLPVGREIATEIDIPPSDRGDD</sequence>
<evidence type="ECO:0000313" key="2">
    <source>
        <dbReference type="EMBL" id="ACM57599.1"/>
    </source>
</evidence>
<evidence type="ECO:0000256" key="1">
    <source>
        <dbReference type="SAM" id="Phobius"/>
    </source>
</evidence>
<dbReference type="EMBL" id="CP001365">
    <property type="protein sequence ID" value="ACM57599.1"/>
    <property type="molecule type" value="Genomic_DNA"/>
</dbReference>